<feature type="domain" description="PAS" evidence="9">
    <location>
        <begin position="1"/>
        <end position="47"/>
    </location>
</feature>
<dbReference type="InterPro" id="IPR036890">
    <property type="entry name" value="HATPase_C_sf"/>
</dbReference>
<dbReference type="EC" id="2.7.13.3" evidence="2"/>
<protein>
    <recommendedName>
        <fullName evidence="2">histidine kinase</fullName>
        <ecNumber evidence="2">2.7.13.3</ecNumber>
    </recommendedName>
</protein>
<dbReference type="InterPro" id="IPR005467">
    <property type="entry name" value="His_kinase_dom"/>
</dbReference>
<gene>
    <name evidence="10" type="ORF">METZ01_LOCUS162351</name>
</gene>
<dbReference type="GO" id="GO:0016020">
    <property type="term" value="C:membrane"/>
    <property type="evidence" value="ECO:0007669"/>
    <property type="project" value="InterPro"/>
</dbReference>
<dbReference type="PANTHER" id="PTHR24421:SF10">
    <property type="entry name" value="NITRATE_NITRITE SENSOR PROTEIN NARQ"/>
    <property type="match status" value="1"/>
</dbReference>
<dbReference type="InterPro" id="IPR000014">
    <property type="entry name" value="PAS"/>
</dbReference>
<evidence type="ECO:0000256" key="7">
    <source>
        <dbReference type="ARBA" id="ARBA00022840"/>
    </source>
</evidence>
<dbReference type="SUPFAM" id="SSF55785">
    <property type="entry name" value="PYP-like sensor domain (PAS domain)"/>
    <property type="match status" value="1"/>
</dbReference>
<dbReference type="NCBIfam" id="TIGR00229">
    <property type="entry name" value="sensory_box"/>
    <property type="match status" value="1"/>
</dbReference>
<evidence type="ECO:0000256" key="3">
    <source>
        <dbReference type="ARBA" id="ARBA00022553"/>
    </source>
</evidence>
<dbReference type="GO" id="GO:0005524">
    <property type="term" value="F:ATP binding"/>
    <property type="evidence" value="ECO:0007669"/>
    <property type="project" value="UniProtKB-KW"/>
</dbReference>
<evidence type="ECO:0000313" key="10">
    <source>
        <dbReference type="EMBL" id="SVB09497.1"/>
    </source>
</evidence>
<dbReference type="PANTHER" id="PTHR24421">
    <property type="entry name" value="NITRATE/NITRITE SENSOR PROTEIN NARX-RELATED"/>
    <property type="match status" value="1"/>
</dbReference>
<dbReference type="InterPro" id="IPR035965">
    <property type="entry name" value="PAS-like_dom_sf"/>
</dbReference>
<dbReference type="SUPFAM" id="SSF55874">
    <property type="entry name" value="ATPase domain of HSP90 chaperone/DNA topoisomerase II/histidine kinase"/>
    <property type="match status" value="1"/>
</dbReference>
<comment type="catalytic activity">
    <reaction evidence="1">
        <text>ATP + protein L-histidine = ADP + protein N-phospho-L-histidine.</text>
        <dbReference type="EC" id="2.7.13.3"/>
    </reaction>
</comment>
<dbReference type="Gene3D" id="3.30.450.20">
    <property type="entry name" value="PAS domain"/>
    <property type="match status" value="1"/>
</dbReference>
<dbReference type="EMBL" id="UINC01028468">
    <property type="protein sequence ID" value="SVB09497.1"/>
    <property type="molecule type" value="Genomic_DNA"/>
</dbReference>
<keyword evidence="4" id="KW-0808">Transferase</keyword>
<dbReference type="Gene3D" id="3.30.565.10">
    <property type="entry name" value="Histidine kinase-like ATPase, C-terminal domain"/>
    <property type="match status" value="1"/>
</dbReference>
<dbReference type="PROSITE" id="PS50112">
    <property type="entry name" value="PAS"/>
    <property type="match status" value="1"/>
</dbReference>
<feature type="domain" description="Histidine kinase" evidence="8">
    <location>
        <begin position="133"/>
        <end position="329"/>
    </location>
</feature>
<organism evidence="10">
    <name type="scientific">marine metagenome</name>
    <dbReference type="NCBI Taxonomy" id="408172"/>
    <lineage>
        <taxon>unclassified sequences</taxon>
        <taxon>metagenomes</taxon>
        <taxon>ecological metagenomes</taxon>
    </lineage>
</organism>
<dbReference type="Gene3D" id="1.20.5.1930">
    <property type="match status" value="1"/>
</dbReference>
<name>A0A382B8D6_9ZZZZ</name>
<evidence type="ECO:0000256" key="2">
    <source>
        <dbReference type="ARBA" id="ARBA00012438"/>
    </source>
</evidence>
<evidence type="ECO:0000256" key="4">
    <source>
        <dbReference type="ARBA" id="ARBA00022679"/>
    </source>
</evidence>
<dbReference type="InterPro" id="IPR003594">
    <property type="entry name" value="HATPase_dom"/>
</dbReference>
<evidence type="ECO:0000256" key="6">
    <source>
        <dbReference type="ARBA" id="ARBA00022777"/>
    </source>
</evidence>
<dbReference type="CDD" id="cd16917">
    <property type="entry name" value="HATPase_UhpB-NarQ-NarX-like"/>
    <property type="match status" value="1"/>
</dbReference>
<dbReference type="InterPro" id="IPR011712">
    <property type="entry name" value="Sig_transdc_His_kin_sub3_dim/P"/>
</dbReference>
<dbReference type="InterPro" id="IPR013767">
    <property type="entry name" value="PAS_fold"/>
</dbReference>
<dbReference type="Pfam" id="PF07730">
    <property type="entry name" value="HisKA_3"/>
    <property type="match status" value="1"/>
</dbReference>
<dbReference type="SMART" id="SM00091">
    <property type="entry name" value="PAS"/>
    <property type="match status" value="1"/>
</dbReference>
<dbReference type="GO" id="GO:0046983">
    <property type="term" value="F:protein dimerization activity"/>
    <property type="evidence" value="ECO:0007669"/>
    <property type="project" value="InterPro"/>
</dbReference>
<dbReference type="GO" id="GO:0006355">
    <property type="term" value="P:regulation of DNA-templated transcription"/>
    <property type="evidence" value="ECO:0007669"/>
    <property type="project" value="InterPro"/>
</dbReference>
<keyword evidence="7" id="KW-0067">ATP-binding</keyword>
<dbReference type="Pfam" id="PF00989">
    <property type="entry name" value="PAS"/>
    <property type="match status" value="1"/>
</dbReference>
<evidence type="ECO:0000259" key="8">
    <source>
        <dbReference type="PROSITE" id="PS50109"/>
    </source>
</evidence>
<sequence>VFETAPDGCVIVDAEGIIRELNPQIESLFGWERDELIGQAIEVLVPQAQRQGHEKHRLGFSTKPRSRPMGIEHDLTGLHRNGLTFPVEVSLSPWESPSGDLRVICSVRDVTERRRLRYFSEGALLATEEERQRIARELHDDTAQRLAALVLRMREVGSEGLGETERQSLLDDIREDIVEAADGVRRIASGLRPPELSEIGLAAAVGAHVRSLREGTGFQVQVELDHVDPFLDLDERLVIYRVVQEALSNVIRHADVNSARLRVGIEADSVFAEVSDKGKGFVTGESSESGGGLGLLGMRERSALIGARLTIESAPGEGTRIRIDVSVASREG</sequence>
<dbReference type="Pfam" id="PF02518">
    <property type="entry name" value="HATPase_c"/>
    <property type="match status" value="1"/>
</dbReference>
<dbReference type="CDD" id="cd00130">
    <property type="entry name" value="PAS"/>
    <property type="match status" value="1"/>
</dbReference>
<keyword evidence="6" id="KW-0418">Kinase</keyword>
<keyword evidence="5" id="KW-0547">Nucleotide-binding</keyword>
<evidence type="ECO:0000256" key="5">
    <source>
        <dbReference type="ARBA" id="ARBA00022741"/>
    </source>
</evidence>
<reference evidence="10" key="1">
    <citation type="submission" date="2018-05" db="EMBL/GenBank/DDBJ databases">
        <authorList>
            <person name="Lanie J.A."/>
            <person name="Ng W.-L."/>
            <person name="Kazmierczak K.M."/>
            <person name="Andrzejewski T.M."/>
            <person name="Davidsen T.M."/>
            <person name="Wayne K.J."/>
            <person name="Tettelin H."/>
            <person name="Glass J.I."/>
            <person name="Rusch D."/>
            <person name="Podicherti R."/>
            <person name="Tsui H.-C.T."/>
            <person name="Winkler M.E."/>
        </authorList>
    </citation>
    <scope>NUCLEOTIDE SEQUENCE</scope>
</reference>
<dbReference type="AlphaFoldDB" id="A0A382B8D6"/>
<accession>A0A382B8D6</accession>
<feature type="non-terminal residue" evidence="10">
    <location>
        <position position="1"/>
    </location>
</feature>
<keyword evidence="3" id="KW-0597">Phosphoprotein</keyword>
<dbReference type="PROSITE" id="PS50109">
    <property type="entry name" value="HIS_KIN"/>
    <property type="match status" value="1"/>
</dbReference>
<dbReference type="InterPro" id="IPR050482">
    <property type="entry name" value="Sensor_HK_TwoCompSys"/>
</dbReference>
<dbReference type="SMART" id="SM00387">
    <property type="entry name" value="HATPase_c"/>
    <property type="match status" value="1"/>
</dbReference>
<evidence type="ECO:0000256" key="1">
    <source>
        <dbReference type="ARBA" id="ARBA00000085"/>
    </source>
</evidence>
<evidence type="ECO:0000259" key="9">
    <source>
        <dbReference type="PROSITE" id="PS50112"/>
    </source>
</evidence>
<dbReference type="GO" id="GO:0000155">
    <property type="term" value="F:phosphorelay sensor kinase activity"/>
    <property type="evidence" value="ECO:0007669"/>
    <property type="project" value="InterPro"/>
</dbReference>
<proteinExistence type="predicted"/>